<organism evidence="1 2">
    <name type="scientific">Crocosphaera watsonii WH 8502</name>
    <dbReference type="NCBI Taxonomy" id="423474"/>
    <lineage>
        <taxon>Bacteria</taxon>
        <taxon>Bacillati</taxon>
        <taxon>Cyanobacteriota</taxon>
        <taxon>Cyanophyceae</taxon>
        <taxon>Oscillatoriophycideae</taxon>
        <taxon>Chroococcales</taxon>
        <taxon>Aphanothecaceae</taxon>
        <taxon>Crocosphaera</taxon>
    </lineage>
</organism>
<dbReference type="InterPro" id="IPR051082">
    <property type="entry name" value="Pentapeptide-BTB/POZ_domain"/>
</dbReference>
<dbReference type="Pfam" id="PF00805">
    <property type="entry name" value="Pentapeptide"/>
    <property type="match status" value="4"/>
</dbReference>
<reference evidence="1 2" key="2">
    <citation type="submission" date="2013-09" db="EMBL/GenBank/DDBJ databases">
        <title>Whole genome comparison of six Crocosphaera watsonii strains with differing phenotypes.</title>
        <authorList>
            <person name="Bench S.R."/>
            <person name="Heller P."/>
            <person name="Frank I."/>
            <person name="Arciniega M."/>
            <person name="Shilova I.N."/>
            <person name="Zehr J.P."/>
        </authorList>
    </citation>
    <scope>NUCLEOTIDE SEQUENCE [LARGE SCALE GENOMIC DNA]</scope>
    <source>
        <strain evidence="1 2">WH 8502</strain>
    </source>
</reference>
<dbReference type="SUPFAM" id="SSF141571">
    <property type="entry name" value="Pentapeptide repeat-like"/>
    <property type="match status" value="2"/>
</dbReference>
<evidence type="ECO:0000313" key="1">
    <source>
        <dbReference type="EMBL" id="CCQ52353.1"/>
    </source>
</evidence>
<dbReference type="Gene3D" id="2.160.20.80">
    <property type="entry name" value="E3 ubiquitin-protein ligase SopA"/>
    <property type="match status" value="2"/>
</dbReference>
<accession>T2IH69</accession>
<dbReference type="Proteomes" id="UP000018348">
    <property type="component" value="Unassembled WGS sequence"/>
</dbReference>
<name>T2IH69_CROWT</name>
<protein>
    <submittedName>
        <fullName evidence="1">Pentapeptide repeat</fullName>
    </submittedName>
</protein>
<dbReference type="RefSeq" id="WP_021831326.1">
    <property type="nucleotide sequence ID" value="NZ_CAQK01000643.1"/>
</dbReference>
<dbReference type="InterPro" id="IPR001646">
    <property type="entry name" value="5peptide_repeat"/>
</dbReference>
<dbReference type="AlphaFoldDB" id="T2IH69"/>
<dbReference type="PANTHER" id="PTHR14136">
    <property type="entry name" value="BTB_POZ DOMAIN-CONTAINING PROTEIN KCTD9"/>
    <property type="match status" value="1"/>
</dbReference>
<gene>
    <name evidence="1" type="ORF">CWATWH8502_3234</name>
</gene>
<evidence type="ECO:0000313" key="2">
    <source>
        <dbReference type="Proteomes" id="UP000018348"/>
    </source>
</evidence>
<dbReference type="EMBL" id="CAQK01000643">
    <property type="protein sequence ID" value="CCQ52353.1"/>
    <property type="molecule type" value="Genomic_DNA"/>
</dbReference>
<sequence length="403" mass="44312">MANQEQLRTLKKEGVEVWNLWREDNPDVKIDLSDADLSGGNLSGSNLRRANLSGSNLSNACFIRANLSGANLKGAGLVQADFRNAYLDSCRLEDTKLSRADFRGAYFYFTGTYFSGTKLSGANLSGTDLSEAKFIGVNLSGANLSGANLPGYLSGVNLSGVNLSGKNLSGANLSGANLSGTDLSGTDLSGTDLTGADLKGAYLRGANLSRVRALRTNFDGATLTGACIQDWNINSETNLENVICDYVYLRQDQQERRPHDLNRNFEPGEFTKLFQKALETVDLVFLDGIDWKAFLLSLKELQNEYGQENVDVQGIEKRPGGTFVVRIDVPPEVNKAEIESKAKQSYETQLKIIEAEHRAELRSLEAHYQDKIIKLHEKQGSDMMEIAKLLASRPYYISKKQEV</sequence>
<proteinExistence type="predicted"/>
<dbReference type="PANTHER" id="PTHR14136:SF17">
    <property type="entry name" value="BTB_POZ DOMAIN-CONTAINING PROTEIN KCTD9"/>
    <property type="match status" value="1"/>
</dbReference>
<reference evidence="1 2" key="1">
    <citation type="submission" date="2013-01" db="EMBL/GenBank/DDBJ databases">
        <authorList>
            <person name="Bench S."/>
        </authorList>
    </citation>
    <scope>NUCLEOTIDE SEQUENCE [LARGE SCALE GENOMIC DNA]</scope>
    <source>
        <strain evidence="1 2">WH 8502</strain>
    </source>
</reference>
<comment type="caution">
    <text evidence="1">The sequence shown here is derived from an EMBL/GenBank/DDBJ whole genome shotgun (WGS) entry which is preliminary data.</text>
</comment>